<dbReference type="Proteomes" id="UP000324797">
    <property type="component" value="Unassembled WGS sequence"/>
</dbReference>
<sequence>MIRGRAVAAAVFGAILGAMALLGCLASSAEAAQCGSSPAGFEGWKREFSAEAQAKGIGPTALAALMQANYASATIAADRGQRSFSLSLDQFLAKRGATTIVARGRSLKQSQAALFASIQQRYGVPPGPLIAIWGMETGFGSQRGNQNMLSSIATLAYDCRRPEFFADQLYAALKLIDRGTLSGATRGSMHGEVGQTQFMPKNILAYGTGNLEVAANALSSTANFLKAHGWRAGAGYQPGEPNFAAIEAWNAAGVYQKAIALMGRQIDEGGEAAASR</sequence>
<dbReference type="EMBL" id="VSTH01000062">
    <property type="protein sequence ID" value="TYO64731.1"/>
    <property type="molecule type" value="Genomic_DNA"/>
</dbReference>
<evidence type="ECO:0000313" key="4">
    <source>
        <dbReference type="Proteomes" id="UP000324797"/>
    </source>
</evidence>
<feature type="chain" id="PRO_5024298762" evidence="1">
    <location>
        <begin position="32"/>
        <end position="276"/>
    </location>
</feature>
<dbReference type="AlphaFoldDB" id="A0A5S4YK08"/>
<dbReference type="SUPFAM" id="SSF53955">
    <property type="entry name" value="Lysozyme-like"/>
    <property type="match status" value="1"/>
</dbReference>
<dbReference type="GO" id="GO:0008933">
    <property type="term" value="F:peptidoglycan lytic transglycosylase activity"/>
    <property type="evidence" value="ECO:0007669"/>
    <property type="project" value="TreeGrafter"/>
</dbReference>
<dbReference type="PANTHER" id="PTHR30163:SF8">
    <property type="entry name" value="LYTIC MUREIN TRANSGLYCOSYLASE"/>
    <property type="match status" value="1"/>
</dbReference>
<dbReference type="GO" id="GO:0009253">
    <property type="term" value="P:peptidoglycan catabolic process"/>
    <property type="evidence" value="ECO:0007669"/>
    <property type="project" value="TreeGrafter"/>
</dbReference>
<feature type="domain" description="Transglycosylase SLT" evidence="2">
    <location>
        <begin position="41"/>
        <end position="236"/>
    </location>
</feature>
<evidence type="ECO:0000313" key="3">
    <source>
        <dbReference type="EMBL" id="TYO64731.1"/>
    </source>
</evidence>
<comment type="caution">
    <text evidence="3">The sequence shown here is derived from an EMBL/GenBank/DDBJ whole genome shotgun (WGS) entry which is preliminary data.</text>
</comment>
<protein>
    <submittedName>
        <fullName evidence="3">Lytic murein transglycosylase</fullName>
    </submittedName>
</protein>
<keyword evidence="1" id="KW-0732">Signal</keyword>
<dbReference type="InterPro" id="IPR031304">
    <property type="entry name" value="SLT_2"/>
</dbReference>
<dbReference type="InterPro" id="IPR023346">
    <property type="entry name" value="Lysozyme-like_dom_sf"/>
</dbReference>
<dbReference type="Gene3D" id="1.10.8.350">
    <property type="entry name" value="Bacterial muramidase"/>
    <property type="match status" value="1"/>
</dbReference>
<dbReference type="PANTHER" id="PTHR30163">
    <property type="entry name" value="MEMBRANE-BOUND LYTIC MUREIN TRANSGLYCOSYLASE B"/>
    <property type="match status" value="1"/>
</dbReference>
<feature type="signal peptide" evidence="1">
    <location>
        <begin position="1"/>
        <end position="31"/>
    </location>
</feature>
<organism evidence="3 4">
    <name type="scientific">Bradyrhizobium hipponense</name>
    <dbReference type="NCBI Taxonomy" id="2605638"/>
    <lineage>
        <taxon>Bacteria</taxon>
        <taxon>Pseudomonadati</taxon>
        <taxon>Pseudomonadota</taxon>
        <taxon>Alphaproteobacteria</taxon>
        <taxon>Hyphomicrobiales</taxon>
        <taxon>Nitrobacteraceae</taxon>
        <taxon>Bradyrhizobium</taxon>
    </lineage>
</organism>
<dbReference type="Pfam" id="PF13406">
    <property type="entry name" value="SLT_2"/>
    <property type="match status" value="1"/>
</dbReference>
<reference evidence="3 4" key="1">
    <citation type="submission" date="2019-08" db="EMBL/GenBank/DDBJ databases">
        <title>Bradyrhizobium hipponensis sp. nov., a rhizobium isolated from a Lupinus angustifolius root nodule in Tunisia.</title>
        <authorList>
            <person name="Off K."/>
            <person name="Rejili M."/>
            <person name="Mars M."/>
            <person name="Brachmann A."/>
            <person name="Marin M."/>
        </authorList>
    </citation>
    <scope>NUCLEOTIDE SEQUENCE [LARGE SCALE GENOMIC DNA]</scope>
    <source>
        <strain evidence="4">aSej3</strain>
    </source>
</reference>
<dbReference type="PROSITE" id="PS51257">
    <property type="entry name" value="PROKAR_LIPOPROTEIN"/>
    <property type="match status" value="1"/>
</dbReference>
<keyword evidence="4" id="KW-1185">Reference proteome</keyword>
<name>A0A5S4YK08_9BRAD</name>
<dbReference type="InterPro" id="IPR043426">
    <property type="entry name" value="MltB-like"/>
</dbReference>
<gene>
    <name evidence="3" type="ORF">FXV83_20525</name>
</gene>
<accession>A0A5S4YK08</accession>
<dbReference type="RefSeq" id="WP_148741212.1">
    <property type="nucleotide sequence ID" value="NZ_VSTH01000062.1"/>
</dbReference>
<evidence type="ECO:0000256" key="1">
    <source>
        <dbReference type="SAM" id="SignalP"/>
    </source>
</evidence>
<evidence type="ECO:0000259" key="2">
    <source>
        <dbReference type="Pfam" id="PF13406"/>
    </source>
</evidence>
<proteinExistence type="predicted"/>